<dbReference type="FunFam" id="1.10.287.130:FF:000001">
    <property type="entry name" value="Two-component sensor histidine kinase"/>
    <property type="match status" value="1"/>
</dbReference>
<dbReference type="InterPro" id="IPR004358">
    <property type="entry name" value="Sig_transdc_His_kin-like_C"/>
</dbReference>
<dbReference type="CDD" id="cd00082">
    <property type="entry name" value="HisKA"/>
    <property type="match status" value="1"/>
</dbReference>
<keyword evidence="8" id="KW-1133">Transmembrane helix</keyword>
<dbReference type="SUPFAM" id="SSF47384">
    <property type="entry name" value="Homodimeric domain of signal transducing histidine kinase"/>
    <property type="match status" value="1"/>
</dbReference>
<reference evidence="13" key="1">
    <citation type="submission" date="2020-05" db="EMBL/GenBank/DDBJ databases">
        <authorList>
            <person name="Chiriac C."/>
            <person name="Salcher M."/>
            <person name="Ghai R."/>
            <person name="Kavagutti S V."/>
        </authorList>
    </citation>
    <scope>NUCLEOTIDE SEQUENCE</scope>
</reference>
<dbReference type="PROSITE" id="PS50109">
    <property type="entry name" value="HIS_KIN"/>
    <property type="match status" value="1"/>
</dbReference>
<accession>A0A6J6GUF8</accession>
<keyword evidence="4" id="KW-0597">Phosphoprotein</keyword>
<dbReference type="InterPro" id="IPR005467">
    <property type="entry name" value="His_kinase_dom"/>
</dbReference>
<dbReference type="CDD" id="cd06225">
    <property type="entry name" value="HAMP"/>
    <property type="match status" value="1"/>
</dbReference>
<gene>
    <name evidence="13" type="ORF">UFOPK1852_00239</name>
</gene>
<dbReference type="Pfam" id="PF00672">
    <property type="entry name" value="HAMP"/>
    <property type="match status" value="1"/>
</dbReference>
<keyword evidence="6" id="KW-0812">Transmembrane</keyword>
<evidence type="ECO:0000256" key="3">
    <source>
        <dbReference type="ARBA" id="ARBA00012438"/>
    </source>
</evidence>
<dbReference type="PRINTS" id="PR00344">
    <property type="entry name" value="BCTRLSENSOR"/>
</dbReference>
<proteinExistence type="predicted"/>
<dbReference type="SMART" id="SM00304">
    <property type="entry name" value="HAMP"/>
    <property type="match status" value="1"/>
</dbReference>
<dbReference type="PANTHER" id="PTHR45436:SF5">
    <property type="entry name" value="SENSOR HISTIDINE KINASE TRCS"/>
    <property type="match status" value="1"/>
</dbReference>
<sequence>MIKIGLRPLADVEDVAEKIADGDLSARLPDAKPDTEVGRLVSSLNAMLSRIEESFAARTEGENKLRRFVADASHELRTPLTAIRGFAELHRQGAVKGETATSELVGRIENESIRMGALVEDLLMLARLDQSRELVSEPVNLNEVVTESVESARAAGPEHPISIDLPDEAFVLGDAGKIYQVVANLLANARIHTPVGTPISVSVKSDDAGTTISIKDSGPGLSEADQARIFERFYRADPSRNRSNEEGSGLGLSIVDAVMQAHGGKVGVTSKLGEGATFTVFFPLAAN</sequence>
<feature type="domain" description="HAMP" evidence="12">
    <location>
        <begin position="3"/>
        <end position="56"/>
    </location>
</feature>
<name>A0A6J6GUF8_9ZZZZ</name>
<evidence type="ECO:0000256" key="2">
    <source>
        <dbReference type="ARBA" id="ARBA00004370"/>
    </source>
</evidence>
<dbReference type="InterPro" id="IPR036890">
    <property type="entry name" value="HATPase_C_sf"/>
</dbReference>
<dbReference type="PANTHER" id="PTHR45436">
    <property type="entry name" value="SENSOR HISTIDINE KINASE YKOH"/>
    <property type="match status" value="1"/>
</dbReference>
<dbReference type="SUPFAM" id="SSF158472">
    <property type="entry name" value="HAMP domain-like"/>
    <property type="match status" value="1"/>
</dbReference>
<evidence type="ECO:0000259" key="12">
    <source>
        <dbReference type="PROSITE" id="PS50885"/>
    </source>
</evidence>
<dbReference type="PROSITE" id="PS50885">
    <property type="entry name" value="HAMP"/>
    <property type="match status" value="1"/>
</dbReference>
<dbReference type="GO" id="GO:0005886">
    <property type="term" value="C:plasma membrane"/>
    <property type="evidence" value="ECO:0007669"/>
    <property type="project" value="TreeGrafter"/>
</dbReference>
<dbReference type="InterPro" id="IPR003661">
    <property type="entry name" value="HisK_dim/P_dom"/>
</dbReference>
<protein>
    <recommendedName>
        <fullName evidence="3">histidine kinase</fullName>
        <ecNumber evidence="3">2.7.13.3</ecNumber>
    </recommendedName>
</protein>
<evidence type="ECO:0000256" key="6">
    <source>
        <dbReference type="ARBA" id="ARBA00022692"/>
    </source>
</evidence>
<comment type="subcellular location">
    <subcellularLocation>
        <location evidence="2">Membrane</location>
    </subcellularLocation>
</comment>
<evidence type="ECO:0000256" key="8">
    <source>
        <dbReference type="ARBA" id="ARBA00022989"/>
    </source>
</evidence>
<dbReference type="CDD" id="cd00075">
    <property type="entry name" value="HATPase"/>
    <property type="match status" value="1"/>
</dbReference>
<comment type="catalytic activity">
    <reaction evidence="1">
        <text>ATP + protein L-histidine = ADP + protein N-phospho-L-histidine.</text>
        <dbReference type="EC" id="2.7.13.3"/>
    </reaction>
</comment>
<feature type="domain" description="Histidine kinase" evidence="11">
    <location>
        <begin position="71"/>
        <end position="286"/>
    </location>
</feature>
<dbReference type="Pfam" id="PF02518">
    <property type="entry name" value="HATPase_c"/>
    <property type="match status" value="1"/>
</dbReference>
<dbReference type="AlphaFoldDB" id="A0A6J6GUF8"/>
<evidence type="ECO:0000256" key="4">
    <source>
        <dbReference type="ARBA" id="ARBA00022553"/>
    </source>
</evidence>
<dbReference type="Pfam" id="PF00512">
    <property type="entry name" value="HisKA"/>
    <property type="match status" value="1"/>
</dbReference>
<dbReference type="Gene3D" id="3.30.565.10">
    <property type="entry name" value="Histidine kinase-like ATPase, C-terminal domain"/>
    <property type="match status" value="1"/>
</dbReference>
<dbReference type="SMART" id="SM00387">
    <property type="entry name" value="HATPase_c"/>
    <property type="match status" value="1"/>
</dbReference>
<evidence type="ECO:0000256" key="5">
    <source>
        <dbReference type="ARBA" id="ARBA00022679"/>
    </source>
</evidence>
<dbReference type="InterPro" id="IPR036097">
    <property type="entry name" value="HisK_dim/P_sf"/>
</dbReference>
<evidence type="ECO:0000259" key="11">
    <source>
        <dbReference type="PROSITE" id="PS50109"/>
    </source>
</evidence>
<keyword evidence="9" id="KW-0902">Two-component regulatory system</keyword>
<dbReference type="FunFam" id="3.30.565.10:FF:000006">
    <property type="entry name" value="Sensor histidine kinase WalK"/>
    <property type="match status" value="1"/>
</dbReference>
<dbReference type="SUPFAM" id="SSF55874">
    <property type="entry name" value="ATPase domain of HSP90 chaperone/DNA topoisomerase II/histidine kinase"/>
    <property type="match status" value="1"/>
</dbReference>
<evidence type="ECO:0000256" key="7">
    <source>
        <dbReference type="ARBA" id="ARBA00022777"/>
    </source>
</evidence>
<dbReference type="InterPro" id="IPR050428">
    <property type="entry name" value="TCS_sensor_his_kinase"/>
</dbReference>
<dbReference type="InterPro" id="IPR003660">
    <property type="entry name" value="HAMP_dom"/>
</dbReference>
<dbReference type="Gene3D" id="1.10.8.500">
    <property type="entry name" value="HAMP domain in histidine kinase"/>
    <property type="match status" value="1"/>
</dbReference>
<dbReference type="GO" id="GO:0000155">
    <property type="term" value="F:phosphorelay sensor kinase activity"/>
    <property type="evidence" value="ECO:0007669"/>
    <property type="project" value="InterPro"/>
</dbReference>
<keyword evidence="10" id="KW-0472">Membrane</keyword>
<keyword evidence="5" id="KW-0808">Transferase</keyword>
<dbReference type="InterPro" id="IPR003594">
    <property type="entry name" value="HATPase_dom"/>
</dbReference>
<keyword evidence="7" id="KW-0418">Kinase</keyword>
<dbReference type="EC" id="2.7.13.3" evidence="3"/>
<evidence type="ECO:0000256" key="1">
    <source>
        <dbReference type="ARBA" id="ARBA00000085"/>
    </source>
</evidence>
<evidence type="ECO:0000256" key="10">
    <source>
        <dbReference type="ARBA" id="ARBA00023136"/>
    </source>
</evidence>
<dbReference type="SMART" id="SM00388">
    <property type="entry name" value="HisKA"/>
    <property type="match status" value="1"/>
</dbReference>
<dbReference type="EMBL" id="CAEZUS010000022">
    <property type="protein sequence ID" value="CAB4603449.1"/>
    <property type="molecule type" value="Genomic_DNA"/>
</dbReference>
<dbReference type="Gene3D" id="1.10.287.130">
    <property type="match status" value="1"/>
</dbReference>
<evidence type="ECO:0000256" key="9">
    <source>
        <dbReference type="ARBA" id="ARBA00023012"/>
    </source>
</evidence>
<organism evidence="13">
    <name type="scientific">freshwater metagenome</name>
    <dbReference type="NCBI Taxonomy" id="449393"/>
    <lineage>
        <taxon>unclassified sequences</taxon>
        <taxon>metagenomes</taxon>
        <taxon>ecological metagenomes</taxon>
    </lineage>
</organism>
<evidence type="ECO:0000313" key="13">
    <source>
        <dbReference type="EMBL" id="CAB4603449.1"/>
    </source>
</evidence>